<feature type="region of interest" description="Disordered" evidence="1">
    <location>
        <begin position="1"/>
        <end position="84"/>
    </location>
</feature>
<gene>
    <name evidence="2" type="ORF">JEQ12_017620</name>
</gene>
<feature type="compositionally biased region" description="Basic and acidic residues" evidence="1">
    <location>
        <begin position="1"/>
        <end position="10"/>
    </location>
</feature>
<feature type="compositionally biased region" description="Polar residues" evidence="1">
    <location>
        <begin position="69"/>
        <end position="78"/>
    </location>
</feature>
<evidence type="ECO:0000256" key="1">
    <source>
        <dbReference type="SAM" id="MobiDB-lite"/>
    </source>
</evidence>
<comment type="caution">
    <text evidence="2">The sequence shown here is derived from an EMBL/GenBank/DDBJ whole genome shotgun (WGS) entry which is preliminary data.</text>
</comment>
<proteinExistence type="predicted"/>
<sequence>MSRDEVDSPHHPIHGQHPCNPFPRKRTGKTHRASEVKDPPVLSASLLMRTQVTEDQSPKVKGAEAEMNQKASYSGNNSRHQRQSRLERKMYWSLKGPKYISHLEKIFLKTQFS</sequence>
<dbReference type="Proteomes" id="UP000664991">
    <property type="component" value="Unassembled WGS sequence"/>
</dbReference>
<name>A0A836AFN9_SHEEP</name>
<dbReference type="EMBL" id="JAEMGP010000006">
    <property type="protein sequence ID" value="KAG5207856.1"/>
    <property type="molecule type" value="Genomic_DNA"/>
</dbReference>
<dbReference type="AlphaFoldDB" id="A0A836AFN9"/>
<evidence type="ECO:0000313" key="2">
    <source>
        <dbReference type="EMBL" id="KAG5207856.1"/>
    </source>
</evidence>
<evidence type="ECO:0000313" key="3">
    <source>
        <dbReference type="Proteomes" id="UP000664991"/>
    </source>
</evidence>
<protein>
    <submittedName>
        <fullName evidence="2">Uncharacterized protein</fullName>
    </submittedName>
</protein>
<organism evidence="2 3">
    <name type="scientific">Ovis aries</name>
    <name type="common">Sheep</name>
    <dbReference type="NCBI Taxonomy" id="9940"/>
    <lineage>
        <taxon>Eukaryota</taxon>
        <taxon>Metazoa</taxon>
        <taxon>Chordata</taxon>
        <taxon>Craniata</taxon>
        <taxon>Vertebrata</taxon>
        <taxon>Euteleostomi</taxon>
        <taxon>Mammalia</taxon>
        <taxon>Eutheria</taxon>
        <taxon>Laurasiatheria</taxon>
        <taxon>Artiodactyla</taxon>
        <taxon>Ruminantia</taxon>
        <taxon>Pecora</taxon>
        <taxon>Bovidae</taxon>
        <taxon>Caprinae</taxon>
        <taxon>Ovis</taxon>
    </lineage>
</organism>
<reference evidence="2 3" key="1">
    <citation type="submission" date="2020-12" db="EMBL/GenBank/DDBJ databases">
        <title>De novo assembly of Tibetan sheep genome.</title>
        <authorList>
            <person name="Li X."/>
        </authorList>
    </citation>
    <scope>NUCLEOTIDE SEQUENCE [LARGE SCALE GENOMIC DNA]</scope>
    <source>
        <tissue evidence="2">Heart</tissue>
    </source>
</reference>
<accession>A0A836AFN9</accession>